<dbReference type="InterPro" id="IPR053793">
    <property type="entry name" value="PB1-like"/>
</dbReference>
<sequence length="918" mass="101071">MDGFSPFLEGSGSPMSVDLFSDSAQKAINTFTELCSPPIADPVLSPFIYSVARLNPGSETFLASPNSQASCRDSVPRICDDSINSAGVDACFRDDSAPQNSGLQPGFLLNSLQIDMPGRNGLQFNVSDAEERNTVVPKSMMGVSLAERLLKALSLFKESSGAGILAQAWMPMNQGDKYILSTYEQPYLLDRILAGYREVSRSYTFSAKEAPGSITGLPGRVFVSGMPEWTSNIAYYHRQEYLRVEYALDYEVRGLLAVPMFDLNERSCCGVLELVTVKEKSDFDSEMDSIFRALQAVNLRSVKICARKQSLKMGQKSAFTEILDVLRAICHAHMLPLALTWVPLSNKGCVDECTRDTAEANFISDRKIVLCIQESACYVNDQQMQGFLRACSEHHLQNGQGIAGKAIQSTHPVFSSDIKSYDVHQYPLAHHARKFGLHAAVAIRLRSTHTGNDNYILEFFLPINCKGSVEQQLLLNNMSITLQRICRSLRTVSDTEAIRTDVTNEGPGTRQTISVSAENSQHLHDDTECNLTKLPFEFQDMEAGKQGDAHPSQMKSGSPRHPKKKRSTVEKNINLSVLQQYYSETLKDAAKSIGVCQTTLKRICRRNGILRWPSRKLTKASHSLSEIQNMLDSVPGVAGMLKYDNATGKLFTEVSSPEKQAATASEPLRPCLPVQFGGILEEEACLVGRNKIGNSGQPQLHHHEANKASIPPFGMSDKCKVTSGGGLSSLAKEKCCHDASSKDGFGPESLKCSTRSKSSSSMAIVEEMHTQMDASEQIIEQSHPSYSSMADSSSGSASSCPTVKRSLKNNMSATDFGSAIRVKATYKEDTVRFRFSLSMGFHQLIQVIEKRFKLCSGTFQLKYMDDENEWVNLADESDLQECVEVLQSMQSQSLRLLVRDLPFATSSLAGGSSILMKP</sequence>
<evidence type="ECO:0000313" key="8">
    <source>
        <dbReference type="Proteomes" id="UP000504607"/>
    </source>
</evidence>
<dbReference type="OrthoDB" id="6270329at2759"/>
<dbReference type="PROSITE" id="PS51519">
    <property type="entry name" value="RWP_RK"/>
    <property type="match status" value="1"/>
</dbReference>
<proteinExistence type="predicted"/>
<organism evidence="8 9">
    <name type="scientific">Elaeis guineensis var. tenera</name>
    <name type="common">Oil palm</name>
    <dbReference type="NCBI Taxonomy" id="51953"/>
    <lineage>
        <taxon>Eukaryota</taxon>
        <taxon>Viridiplantae</taxon>
        <taxon>Streptophyta</taxon>
        <taxon>Embryophyta</taxon>
        <taxon>Tracheophyta</taxon>
        <taxon>Spermatophyta</taxon>
        <taxon>Magnoliopsida</taxon>
        <taxon>Liliopsida</taxon>
        <taxon>Arecaceae</taxon>
        <taxon>Arecoideae</taxon>
        <taxon>Cocoseae</taxon>
        <taxon>Elaeidinae</taxon>
        <taxon>Elaeis</taxon>
    </lineage>
</organism>
<accession>A0A6I9QG16</accession>
<dbReference type="InterPro" id="IPR000270">
    <property type="entry name" value="PB1_dom"/>
</dbReference>
<dbReference type="SUPFAM" id="SSF55781">
    <property type="entry name" value="GAF domain-like"/>
    <property type="match status" value="1"/>
</dbReference>
<evidence type="ECO:0000259" key="6">
    <source>
        <dbReference type="PROSITE" id="PS51519"/>
    </source>
</evidence>
<keyword evidence="8" id="KW-1185">Reference proteome</keyword>
<dbReference type="SMART" id="SM00666">
    <property type="entry name" value="PB1"/>
    <property type="match status" value="1"/>
</dbReference>
<dbReference type="PANTHER" id="PTHR32002">
    <property type="entry name" value="PROTEIN NLP8"/>
    <property type="match status" value="1"/>
</dbReference>
<evidence type="ECO:0000256" key="3">
    <source>
        <dbReference type="ARBA" id="ARBA00023163"/>
    </source>
</evidence>
<dbReference type="GO" id="GO:0003700">
    <property type="term" value="F:DNA-binding transcription factor activity"/>
    <property type="evidence" value="ECO:0007669"/>
    <property type="project" value="InterPro"/>
</dbReference>
<dbReference type="InterPro" id="IPR045012">
    <property type="entry name" value="NLP"/>
</dbReference>
<keyword evidence="3" id="KW-0804">Transcription</keyword>
<reference evidence="9" key="1">
    <citation type="submission" date="2025-08" db="UniProtKB">
        <authorList>
            <consortium name="RefSeq"/>
        </authorList>
    </citation>
    <scope>IDENTIFICATION</scope>
</reference>
<dbReference type="InterPro" id="IPR055081">
    <property type="entry name" value="NLP1-9_GAF"/>
</dbReference>
<keyword evidence="2" id="KW-0238">DNA-binding</keyword>
<protein>
    <submittedName>
        <fullName evidence="9">Protein NLP2</fullName>
    </submittedName>
</protein>
<dbReference type="GO" id="GO:0003677">
    <property type="term" value="F:DNA binding"/>
    <property type="evidence" value="ECO:0007669"/>
    <property type="project" value="UniProtKB-KW"/>
</dbReference>
<keyword evidence="1" id="KW-0805">Transcription regulation</keyword>
<dbReference type="GeneID" id="105035161"/>
<feature type="region of interest" description="Disordered" evidence="5">
    <location>
        <begin position="543"/>
        <end position="569"/>
    </location>
</feature>
<keyword evidence="4" id="KW-0539">Nucleus</keyword>
<dbReference type="PANTHER" id="PTHR32002:SF41">
    <property type="entry name" value="PROTEIN NLP8"/>
    <property type="match status" value="1"/>
</dbReference>
<dbReference type="AlphaFoldDB" id="A0A6I9QG16"/>
<dbReference type="InterPro" id="IPR003035">
    <property type="entry name" value="RWP-RK_dom"/>
</dbReference>
<dbReference type="KEGG" id="egu:105035161"/>
<dbReference type="RefSeq" id="XP_010908915.1">
    <property type="nucleotide sequence ID" value="XM_010910613.3"/>
</dbReference>
<evidence type="ECO:0000259" key="7">
    <source>
        <dbReference type="PROSITE" id="PS51745"/>
    </source>
</evidence>
<dbReference type="Pfam" id="PF22922">
    <property type="entry name" value="GAF_NLP"/>
    <property type="match status" value="1"/>
</dbReference>
<gene>
    <name evidence="9" type="primary">LOC105035161</name>
</gene>
<evidence type="ECO:0000256" key="4">
    <source>
        <dbReference type="ARBA" id="ARBA00023242"/>
    </source>
</evidence>
<dbReference type="Pfam" id="PF00564">
    <property type="entry name" value="PB1"/>
    <property type="match status" value="1"/>
</dbReference>
<feature type="domain" description="RWP-RK" evidence="6">
    <location>
        <begin position="554"/>
        <end position="640"/>
    </location>
</feature>
<feature type="domain" description="PB1" evidence="7">
    <location>
        <begin position="819"/>
        <end position="901"/>
    </location>
</feature>
<evidence type="ECO:0000256" key="2">
    <source>
        <dbReference type="ARBA" id="ARBA00023125"/>
    </source>
</evidence>
<evidence type="ECO:0000256" key="5">
    <source>
        <dbReference type="SAM" id="MobiDB-lite"/>
    </source>
</evidence>
<dbReference type="Gene3D" id="3.10.20.90">
    <property type="entry name" value="Phosphatidylinositol 3-kinase Catalytic Subunit, Chain A, domain 1"/>
    <property type="match status" value="1"/>
</dbReference>
<dbReference type="PROSITE" id="PS51745">
    <property type="entry name" value="PB1"/>
    <property type="match status" value="1"/>
</dbReference>
<dbReference type="InParanoid" id="A0A6I9QG16"/>
<dbReference type="Proteomes" id="UP000504607">
    <property type="component" value="Chromosome 2"/>
</dbReference>
<evidence type="ECO:0000313" key="9">
    <source>
        <dbReference type="RefSeq" id="XP_010908915.1"/>
    </source>
</evidence>
<evidence type="ECO:0000256" key="1">
    <source>
        <dbReference type="ARBA" id="ARBA00023015"/>
    </source>
</evidence>
<dbReference type="Pfam" id="PF02042">
    <property type="entry name" value="RWP-RK"/>
    <property type="match status" value="1"/>
</dbReference>
<dbReference type="SUPFAM" id="SSF54277">
    <property type="entry name" value="CAD &amp; PB1 domains"/>
    <property type="match status" value="1"/>
</dbReference>
<name>A0A6I9QG16_ELAGV</name>